<evidence type="ECO:0000256" key="5">
    <source>
        <dbReference type="ARBA" id="ARBA00022729"/>
    </source>
</evidence>
<keyword evidence="5 6" id="KW-0732">Signal</keyword>
<evidence type="ECO:0000256" key="3">
    <source>
        <dbReference type="ARBA" id="ARBA00022448"/>
    </source>
</evidence>
<dbReference type="InterPro" id="IPR051313">
    <property type="entry name" value="Bact_iron-sidero_bind"/>
</dbReference>
<accession>A0ABW0H3K5</accession>
<comment type="caution">
    <text evidence="8">The sequence shown here is derived from an EMBL/GenBank/DDBJ whole genome shotgun (WGS) entry which is preliminary data.</text>
</comment>
<evidence type="ECO:0000313" key="9">
    <source>
        <dbReference type="Proteomes" id="UP001596016"/>
    </source>
</evidence>
<sequence length="300" mass="31595">MNVKTFLSALALTLSAVTLGYAAPVKHAQGETNIDGVPQKIVVFDLAVVDTLDVLGVEIDGLPTGILPSYLQKYADSDIANIGTMFEPDYEAVAALEPDLIIVGGRSAPKYAELSRLAPTIDLTVDRTNFFASAKQNAVTLGEIFGKQAEAAKAVTALDASLAGLAASAENAGNVLVMITTGGRMSAHGPGSRFDVVFSDYGFKPAVDGLDTGTHGQAISNEFILETNPDWLFVVDRDAAIGREGVAASQMLDNELVNQTTAWQKNQVVYLDPVSWYLVGGGLTAMSISIDQIAEALAKN</sequence>
<dbReference type="Proteomes" id="UP001596016">
    <property type="component" value="Unassembled WGS sequence"/>
</dbReference>
<dbReference type="PROSITE" id="PS50983">
    <property type="entry name" value="FE_B12_PBP"/>
    <property type="match status" value="1"/>
</dbReference>
<gene>
    <name evidence="8" type="ORF">ACFPLB_15625</name>
</gene>
<dbReference type="SUPFAM" id="SSF53807">
    <property type="entry name" value="Helical backbone' metal receptor"/>
    <property type="match status" value="1"/>
</dbReference>
<dbReference type="InterPro" id="IPR002491">
    <property type="entry name" value="ABC_transptr_periplasmic_BD"/>
</dbReference>
<evidence type="ECO:0000256" key="4">
    <source>
        <dbReference type="ARBA" id="ARBA00022496"/>
    </source>
</evidence>
<dbReference type="InterPro" id="IPR033870">
    <property type="entry name" value="FatB"/>
</dbReference>
<organism evidence="8 9">
    <name type="scientific">Aquamicrobium segne</name>
    <dbReference type="NCBI Taxonomy" id="469547"/>
    <lineage>
        <taxon>Bacteria</taxon>
        <taxon>Pseudomonadati</taxon>
        <taxon>Pseudomonadota</taxon>
        <taxon>Alphaproteobacteria</taxon>
        <taxon>Hyphomicrobiales</taxon>
        <taxon>Phyllobacteriaceae</taxon>
        <taxon>Aquamicrobium</taxon>
    </lineage>
</organism>
<keyword evidence="4" id="KW-0410">Iron transport</keyword>
<keyword evidence="4" id="KW-0408">Iron</keyword>
<evidence type="ECO:0000256" key="2">
    <source>
        <dbReference type="ARBA" id="ARBA00008814"/>
    </source>
</evidence>
<dbReference type="RefSeq" id="WP_378231316.1">
    <property type="nucleotide sequence ID" value="NZ_JBHSLL010000056.1"/>
</dbReference>
<evidence type="ECO:0000256" key="1">
    <source>
        <dbReference type="ARBA" id="ARBA00004196"/>
    </source>
</evidence>
<feature type="domain" description="Fe/B12 periplasmic-binding" evidence="7">
    <location>
        <begin position="40"/>
        <end position="300"/>
    </location>
</feature>
<feature type="signal peptide" evidence="6">
    <location>
        <begin position="1"/>
        <end position="22"/>
    </location>
</feature>
<keyword evidence="3" id="KW-0813">Transport</keyword>
<reference evidence="9" key="1">
    <citation type="journal article" date="2019" name="Int. J. Syst. Evol. Microbiol.">
        <title>The Global Catalogue of Microorganisms (GCM) 10K type strain sequencing project: providing services to taxonomists for standard genome sequencing and annotation.</title>
        <authorList>
            <consortium name="The Broad Institute Genomics Platform"/>
            <consortium name="The Broad Institute Genome Sequencing Center for Infectious Disease"/>
            <person name="Wu L."/>
            <person name="Ma J."/>
        </authorList>
    </citation>
    <scope>NUCLEOTIDE SEQUENCE [LARGE SCALE GENOMIC DNA]</scope>
    <source>
        <strain evidence="9">CGMCC 4.1415</strain>
    </source>
</reference>
<protein>
    <submittedName>
        <fullName evidence="8">Siderophore ABC transporter substrate-binding protein</fullName>
    </submittedName>
</protein>
<comment type="subcellular location">
    <subcellularLocation>
        <location evidence="1">Cell envelope</location>
    </subcellularLocation>
</comment>
<evidence type="ECO:0000259" key="7">
    <source>
        <dbReference type="PROSITE" id="PS50983"/>
    </source>
</evidence>
<comment type="similarity">
    <text evidence="2">Belongs to the bacterial solute-binding protein 8 family.</text>
</comment>
<keyword evidence="9" id="KW-1185">Reference proteome</keyword>
<feature type="chain" id="PRO_5046517574" evidence="6">
    <location>
        <begin position="23"/>
        <end position="300"/>
    </location>
</feature>
<dbReference type="PANTHER" id="PTHR30532">
    <property type="entry name" value="IRON III DICITRATE-BINDING PERIPLASMIC PROTEIN"/>
    <property type="match status" value="1"/>
</dbReference>
<evidence type="ECO:0000313" key="8">
    <source>
        <dbReference type="EMBL" id="MFC5387388.1"/>
    </source>
</evidence>
<dbReference type="CDD" id="cd01140">
    <property type="entry name" value="FatB"/>
    <property type="match status" value="1"/>
</dbReference>
<dbReference type="Gene3D" id="3.40.50.1980">
    <property type="entry name" value="Nitrogenase molybdenum iron protein domain"/>
    <property type="match status" value="2"/>
</dbReference>
<proteinExistence type="inferred from homology"/>
<dbReference type="PANTHER" id="PTHR30532:SF28">
    <property type="entry name" value="PETROBACTIN-BINDING PROTEIN YCLQ"/>
    <property type="match status" value="1"/>
</dbReference>
<evidence type="ECO:0000256" key="6">
    <source>
        <dbReference type="SAM" id="SignalP"/>
    </source>
</evidence>
<dbReference type="EMBL" id="JBHSLL010000056">
    <property type="protein sequence ID" value="MFC5387388.1"/>
    <property type="molecule type" value="Genomic_DNA"/>
</dbReference>
<keyword evidence="4" id="KW-0406">Ion transport</keyword>
<name>A0ABW0H3K5_9HYPH</name>
<dbReference type="Pfam" id="PF01497">
    <property type="entry name" value="Peripla_BP_2"/>
    <property type="match status" value="1"/>
</dbReference>